<evidence type="ECO:0008006" key="3">
    <source>
        <dbReference type="Google" id="ProtNLM"/>
    </source>
</evidence>
<dbReference type="InterPro" id="IPR021856">
    <property type="entry name" value="DUF3465"/>
</dbReference>
<reference evidence="1" key="1">
    <citation type="submission" date="2020-09" db="EMBL/GenBank/DDBJ databases">
        <title>Desulfogranum mesoprofundum gen. nov., sp. nov., a novel mesophilic, sulfate-reducing chemolithoautotroph isolated from a deep-sea hydrothermal vent chimney in the Suiyo Seamount.</title>
        <authorList>
            <person name="Hashimoto Y."/>
            <person name="Nakagawa S."/>
        </authorList>
    </citation>
    <scope>NUCLEOTIDE SEQUENCE</scope>
    <source>
        <strain evidence="1">KT2</strain>
    </source>
</reference>
<protein>
    <recommendedName>
        <fullName evidence="3">DUF3465 domain-containing protein</fullName>
    </recommendedName>
</protein>
<proteinExistence type="predicted"/>
<organism evidence="1 2">
    <name type="scientific">Desulfomarina profundi</name>
    <dbReference type="NCBI Taxonomy" id="2772557"/>
    <lineage>
        <taxon>Bacteria</taxon>
        <taxon>Pseudomonadati</taxon>
        <taxon>Thermodesulfobacteriota</taxon>
        <taxon>Desulfobulbia</taxon>
        <taxon>Desulfobulbales</taxon>
        <taxon>Desulfobulbaceae</taxon>
        <taxon>Desulfomarina</taxon>
    </lineage>
</organism>
<evidence type="ECO:0000313" key="2">
    <source>
        <dbReference type="Proteomes" id="UP000826725"/>
    </source>
</evidence>
<evidence type="ECO:0000313" key="1">
    <source>
        <dbReference type="EMBL" id="BCL61457.1"/>
    </source>
</evidence>
<dbReference type="Pfam" id="PF11948">
    <property type="entry name" value="DUF3465"/>
    <property type="match status" value="1"/>
</dbReference>
<dbReference type="Proteomes" id="UP000826725">
    <property type="component" value="Chromosome"/>
</dbReference>
<sequence length="142" mass="16280">MNKKPLLLFLILLMFFLGNIFTRNNKDSPVTAPSSTILAAWNNHTDNIQVSGSGRVIKLLPDDNRGTRHQKFIVRIDKDLTVLVAHNIDLAPRVKGLKKGDTISFYGEYEWNQKGGVIHWTHRDPGRKHPDGWLQHNGKKYR</sequence>
<name>A0A8D5FWY1_9BACT</name>
<dbReference type="EMBL" id="AP024086">
    <property type="protein sequence ID" value="BCL61457.1"/>
    <property type="molecule type" value="Genomic_DNA"/>
</dbReference>
<keyword evidence="2" id="KW-1185">Reference proteome</keyword>
<gene>
    <name evidence="1" type="ORF">DGMP_21500</name>
</gene>
<dbReference type="KEGG" id="dbk:DGMP_21500"/>
<dbReference type="RefSeq" id="WP_228853907.1">
    <property type="nucleotide sequence ID" value="NZ_AP024086.1"/>
</dbReference>
<accession>A0A8D5FWY1</accession>
<dbReference type="AlphaFoldDB" id="A0A8D5FWY1"/>